<proteinExistence type="predicted"/>
<dbReference type="AlphaFoldDB" id="A0A518AGX0"/>
<feature type="region of interest" description="Disordered" evidence="1">
    <location>
        <begin position="124"/>
        <end position="143"/>
    </location>
</feature>
<accession>A0A518AGX0</accession>
<evidence type="ECO:0000256" key="1">
    <source>
        <dbReference type="SAM" id="MobiDB-lite"/>
    </source>
</evidence>
<dbReference type="InterPro" id="IPR011446">
    <property type="entry name" value="BBP7"/>
</dbReference>
<keyword evidence="4" id="KW-1185">Reference proteome</keyword>
<feature type="chain" id="PRO_5021911081" evidence="2">
    <location>
        <begin position="28"/>
        <end position="575"/>
    </location>
</feature>
<dbReference type="OrthoDB" id="292710at2"/>
<dbReference type="Proteomes" id="UP000315750">
    <property type="component" value="Chromosome"/>
</dbReference>
<dbReference type="EMBL" id="CP036278">
    <property type="protein sequence ID" value="QDU53976.1"/>
    <property type="molecule type" value="Genomic_DNA"/>
</dbReference>
<feature type="signal peptide" evidence="2">
    <location>
        <begin position="1"/>
        <end position="27"/>
    </location>
</feature>
<evidence type="ECO:0000313" key="3">
    <source>
        <dbReference type="EMBL" id="QDU53976.1"/>
    </source>
</evidence>
<protein>
    <submittedName>
        <fullName evidence="3">Uncharacterized protein</fullName>
    </submittedName>
</protein>
<name>A0A518AGX0_9BACT</name>
<reference evidence="3 4" key="1">
    <citation type="submission" date="2019-02" db="EMBL/GenBank/DDBJ databases">
        <title>Deep-cultivation of Planctomycetes and their phenomic and genomic characterization uncovers novel biology.</title>
        <authorList>
            <person name="Wiegand S."/>
            <person name="Jogler M."/>
            <person name="Boedeker C."/>
            <person name="Pinto D."/>
            <person name="Vollmers J."/>
            <person name="Rivas-Marin E."/>
            <person name="Kohn T."/>
            <person name="Peeters S.H."/>
            <person name="Heuer A."/>
            <person name="Rast P."/>
            <person name="Oberbeckmann S."/>
            <person name="Bunk B."/>
            <person name="Jeske O."/>
            <person name="Meyerdierks A."/>
            <person name="Storesund J.E."/>
            <person name="Kallscheuer N."/>
            <person name="Luecker S."/>
            <person name="Lage O.M."/>
            <person name="Pohl T."/>
            <person name="Merkel B.J."/>
            <person name="Hornburger P."/>
            <person name="Mueller R.-W."/>
            <person name="Bruemmer F."/>
            <person name="Labrenz M."/>
            <person name="Spormann A.M."/>
            <person name="Op den Camp H."/>
            <person name="Overmann J."/>
            <person name="Amann R."/>
            <person name="Jetten M.S.M."/>
            <person name="Mascher T."/>
            <person name="Medema M.H."/>
            <person name="Devos D.P."/>
            <person name="Kaster A.-K."/>
            <person name="Ovreas L."/>
            <person name="Rohde M."/>
            <person name="Galperin M.Y."/>
            <person name="Jogler C."/>
        </authorList>
    </citation>
    <scope>NUCLEOTIDE SEQUENCE [LARGE SCALE GENOMIC DNA]</scope>
    <source>
        <strain evidence="3 4">Pan181</strain>
    </source>
</reference>
<dbReference type="RefSeq" id="WP_145245013.1">
    <property type="nucleotide sequence ID" value="NZ_CP036278.1"/>
</dbReference>
<evidence type="ECO:0000256" key="2">
    <source>
        <dbReference type="SAM" id="SignalP"/>
    </source>
</evidence>
<dbReference type="KEGG" id="amuc:Pan181_01550"/>
<sequence precursor="true">MTRSSSAATRIAAALVLGIAGTSQSLAQSGPYYQTQQPAAAYAQYPATAQTVQPQITVPPIQVQPTGYPTAQPSYRTAQYQLPNYQAPAPAARYAMADDTTPAAPEHVPAPESLPQTAPVQEYTEGDPATEASQYPAGDSATGWEGYVQAPTSGYGCETGDCTTGAACDYGTFGGGSSSALGGRLFNNCGRQWFFGAYSLFMSRDNPSYTRFATVVDEPAPSTPYYPSSMDTVLSTENIEPDWQWGAEIRFGSTFGSPCGPGLGLRPYAWEVVYWGLAEDSSSATITDAWTDGDRMYSAINYNGLNYDRDGSAGGTYADRPLNDYWDYSMPVDETNDIRVLGFRARSYFSAQNLELNFLRFPIAGGGDACNACAPPRFTVNGLCGVRYMKLDEDLQYAAMFVGVDGTGTPNAGEPTAYTGFPLNDDNNIFHDISTDNELVGFQIGSNMNWLIGCKWSAFCDTSMGIYGNNASVYQTVYGGGGGMVTWDGSGNAVNVLAKKTDVSFLGELRAGLGYQVGCNCRITTAYRVIAITGVALANEQLPSVWSDSDYVARTIDTNDSMILHGLQTGVEWKY</sequence>
<gene>
    <name evidence="3" type="ORF">Pan181_01550</name>
</gene>
<keyword evidence="2" id="KW-0732">Signal</keyword>
<evidence type="ECO:0000313" key="4">
    <source>
        <dbReference type="Proteomes" id="UP000315750"/>
    </source>
</evidence>
<organism evidence="3 4">
    <name type="scientific">Aeoliella mucimassa</name>
    <dbReference type="NCBI Taxonomy" id="2527972"/>
    <lineage>
        <taxon>Bacteria</taxon>
        <taxon>Pseudomonadati</taxon>
        <taxon>Planctomycetota</taxon>
        <taxon>Planctomycetia</taxon>
        <taxon>Pirellulales</taxon>
        <taxon>Lacipirellulaceae</taxon>
        <taxon>Aeoliella</taxon>
    </lineage>
</organism>
<dbReference type="Pfam" id="PF07585">
    <property type="entry name" value="BBP7"/>
    <property type="match status" value="1"/>
</dbReference>